<dbReference type="EMBL" id="SSMQ01000032">
    <property type="protein sequence ID" value="TKD03083.1"/>
    <property type="molecule type" value="Genomic_DNA"/>
</dbReference>
<proteinExistence type="predicted"/>
<sequence>MVRGALCGGLLLLGGCVLVVRENAPPTYLPLVRQIQQAALRASPPPDIYVALARFARPLADFSIALRRTELGGMPPGDADMDRLLRLFAFTLEEVPEGEPMGTRLAAEEMQQAAVGMRGPGLPGSPPRREAFVHGLSVGVETLLAVAHGPYGGATSDLTDRAAELESSYEAAMAEPQPMPYEVGLDVLRRSLLVLKAIEEHVSAPAP</sequence>
<comment type="caution">
    <text evidence="1">The sequence shown here is derived from an EMBL/GenBank/DDBJ whole genome shotgun (WGS) entry which is preliminary data.</text>
</comment>
<dbReference type="PROSITE" id="PS51257">
    <property type="entry name" value="PROKAR_LIPOPROTEIN"/>
    <property type="match status" value="1"/>
</dbReference>
<keyword evidence="2" id="KW-1185">Reference proteome</keyword>
<organism evidence="1 2">
    <name type="scientific">Polyangium fumosum</name>
    <dbReference type="NCBI Taxonomy" id="889272"/>
    <lineage>
        <taxon>Bacteria</taxon>
        <taxon>Pseudomonadati</taxon>
        <taxon>Myxococcota</taxon>
        <taxon>Polyangia</taxon>
        <taxon>Polyangiales</taxon>
        <taxon>Polyangiaceae</taxon>
        <taxon>Polyangium</taxon>
    </lineage>
</organism>
<dbReference type="Proteomes" id="UP000309215">
    <property type="component" value="Unassembled WGS sequence"/>
</dbReference>
<accession>A0A4U1J7D2</accession>
<evidence type="ECO:0000313" key="1">
    <source>
        <dbReference type="EMBL" id="TKD03083.1"/>
    </source>
</evidence>
<name>A0A4U1J7D2_9BACT</name>
<evidence type="ECO:0000313" key="2">
    <source>
        <dbReference type="Proteomes" id="UP000309215"/>
    </source>
</evidence>
<dbReference type="OrthoDB" id="9848884at2"/>
<dbReference type="RefSeq" id="WP_136932063.1">
    <property type="nucleotide sequence ID" value="NZ_SSMQ01000032.1"/>
</dbReference>
<protein>
    <submittedName>
        <fullName evidence="1">Uncharacterized protein</fullName>
    </submittedName>
</protein>
<gene>
    <name evidence="1" type="ORF">E8A74_27540</name>
</gene>
<reference evidence="1 2" key="1">
    <citation type="submission" date="2019-04" db="EMBL/GenBank/DDBJ databases">
        <authorList>
            <person name="Li Y."/>
            <person name="Wang J."/>
        </authorList>
    </citation>
    <scope>NUCLEOTIDE SEQUENCE [LARGE SCALE GENOMIC DNA]</scope>
    <source>
        <strain evidence="1 2">DSM 14668</strain>
    </source>
</reference>
<dbReference type="AlphaFoldDB" id="A0A4U1J7D2"/>